<dbReference type="RefSeq" id="WP_343761942.1">
    <property type="nucleotide sequence ID" value="NZ_BAAACG010000010.1"/>
</dbReference>
<dbReference type="Pfam" id="PF04892">
    <property type="entry name" value="VanZ"/>
    <property type="match status" value="1"/>
</dbReference>
<dbReference type="PANTHER" id="PTHR36834:SF2">
    <property type="entry name" value="MEMBRANE PROTEIN"/>
    <property type="match status" value="1"/>
</dbReference>
<organism evidence="3 4">
    <name type="scientific">Clostridium oceanicum</name>
    <dbReference type="NCBI Taxonomy" id="1543"/>
    <lineage>
        <taxon>Bacteria</taxon>
        <taxon>Bacillati</taxon>
        <taxon>Bacillota</taxon>
        <taxon>Clostridia</taxon>
        <taxon>Eubacteriales</taxon>
        <taxon>Clostridiaceae</taxon>
        <taxon>Clostridium</taxon>
    </lineage>
</organism>
<feature type="transmembrane region" description="Helical" evidence="1">
    <location>
        <begin position="160"/>
        <end position="177"/>
    </location>
</feature>
<feature type="transmembrane region" description="Helical" evidence="1">
    <location>
        <begin position="134"/>
        <end position="154"/>
    </location>
</feature>
<evidence type="ECO:0000313" key="3">
    <source>
        <dbReference type="EMBL" id="GAA0742300.1"/>
    </source>
</evidence>
<feature type="transmembrane region" description="Helical" evidence="1">
    <location>
        <begin position="99"/>
        <end position="122"/>
    </location>
</feature>
<dbReference type="PANTHER" id="PTHR36834">
    <property type="entry name" value="MEMBRANE PROTEIN-RELATED"/>
    <property type="match status" value="1"/>
</dbReference>
<feature type="transmembrane region" description="Helical" evidence="1">
    <location>
        <begin position="31"/>
        <end position="51"/>
    </location>
</feature>
<keyword evidence="4" id="KW-1185">Reference proteome</keyword>
<evidence type="ECO:0000313" key="4">
    <source>
        <dbReference type="Proteomes" id="UP001501510"/>
    </source>
</evidence>
<accession>A0ABP3UTI5</accession>
<keyword evidence="1" id="KW-0472">Membrane</keyword>
<evidence type="ECO:0000259" key="2">
    <source>
        <dbReference type="Pfam" id="PF04892"/>
    </source>
</evidence>
<sequence>METLIRDCLVILGTTIVISILFFIRTKKKISMWHITGIVLFVMSMTVIFNLTGVSPISGFHTDIHLEEISIIPIKGIISMIEESFTVAVQGNASLGEDIFYALENIIGNILLFAPLGFFLPLLLNKFRKFKKTVLVGFLVSLLIECSQLFLIRATDIDDLILNTLGVMLGYLCFTIFRKLFPKFNQKFILDKEGNNSIWAYMPYICIFIPYIVTIVLGFYDRGMLSLRM</sequence>
<feature type="transmembrane region" description="Helical" evidence="1">
    <location>
        <begin position="6"/>
        <end position="24"/>
    </location>
</feature>
<dbReference type="InterPro" id="IPR006976">
    <property type="entry name" value="VanZ-like"/>
</dbReference>
<dbReference type="EMBL" id="BAAACG010000010">
    <property type="protein sequence ID" value="GAA0742300.1"/>
    <property type="molecule type" value="Genomic_DNA"/>
</dbReference>
<keyword evidence="1" id="KW-1133">Transmembrane helix</keyword>
<proteinExistence type="predicted"/>
<feature type="domain" description="VanZ-like" evidence="2">
    <location>
        <begin position="39"/>
        <end position="178"/>
    </location>
</feature>
<name>A0ABP3UTI5_9CLOT</name>
<keyword evidence="1" id="KW-0812">Transmembrane</keyword>
<gene>
    <name evidence="3" type="ORF">GCM10008906_24610</name>
</gene>
<dbReference type="Proteomes" id="UP001501510">
    <property type="component" value="Unassembled WGS sequence"/>
</dbReference>
<protein>
    <submittedName>
        <fullName evidence="3">VanZ family protein</fullName>
    </submittedName>
</protein>
<comment type="caution">
    <text evidence="3">The sequence shown here is derived from an EMBL/GenBank/DDBJ whole genome shotgun (WGS) entry which is preliminary data.</text>
</comment>
<feature type="transmembrane region" description="Helical" evidence="1">
    <location>
        <begin position="198"/>
        <end position="220"/>
    </location>
</feature>
<reference evidence="4" key="1">
    <citation type="journal article" date="2019" name="Int. J. Syst. Evol. Microbiol.">
        <title>The Global Catalogue of Microorganisms (GCM) 10K type strain sequencing project: providing services to taxonomists for standard genome sequencing and annotation.</title>
        <authorList>
            <consortium name="The Broad Institute Genomics Platform"/>
            <consortium name="The Broad Institute Genome Sequencing Center for Infectious Disease"/>
            <person name="Wu L."/>
            <person name="Ma J."/>
        </authorList>
    </citation>
    <scope>NUCLEOTIDE SEQUENCE [LARGE SCALE GENOMIC DNA]</scope>
    <source>
        <strain evidence="4">JCM 1407</strain>
    </source>
</reference>
<evidence type="ECO:0000256" key="1">
    <source>
        <dbReference type="SAM" id="Phobius"/>
    </source>
</evidence>
<dbReference type="InterPro" id="IPR053150">
    <property type="entry name" value="Teicoplanin_resist-assoc"/>
</dbReference>